<dbReference type="SUPFAM" id="SSF52540">
    <property type="entry name" value="P-loop containing nucleoside triphosphate hydrolases"/>
    <property type="match status" value="2"/>
</dbReference>
<accession>A0A0M2NJX0</accession>
<evidence type="ECO:0000313" key="16">
    <source>
        <dbReference type="Proteomes" id="UP000034076"/>
    </source>
</evidence>
<dbReference type="GO" id="GO:0006270">
    <property type="term" value="P:DNA replication initiation"/>
    <property type="evidence" value="ECO:0007669"/>
    <property type="project" value="TreeGrafter"/>
</dbReference>
<comment type="catalytic activity">
    <reaction evidence="12">
        <text>Couples ATP hydrolysis with the unwinding of duplex DNA by translocating in the 3'-5' direction.</text>
        <dbReference type="EC" id="5.6.2.4"/>
    </reaction>
</comment>
<keyword evidence="4 12" id="KW-0547">Nucleotide-binding</keyword>
<name>A0A0M2NJX0_9FIRM</name>
<comment type="catalytic activity">
    <reaction evidence="11 12">
        <text>ATP + H2O = ADP + phosphate + H(+)</text>
        <dbReference type="Rhea" id="RHEA:13065"/>
        <dbReference type="ChEBI" id="CHEBI:15377"/>
        <dbReference type="ChEBI" id="CHEBI:15378"/>
        <dbReference type="ChEBI" id="CHEBI:30616"/>
        <dbReference type="ChEBI" id="CHEBI:43474"/>
        <dbReference type="ChEBI" id="CHEBI:456216"/>
        <dbReference type="EC" id="5.6.2.4"/>
    </reaction>
</comment>
<dbReference type="InterPro" id="IPR041236">
    <property type="entry name" value="PriA_C"/>
</dbReference>
<gene>
    <name evidence="12" type="primary">priA</name>
    <name evidence="15" type="ORF">CHK_1049</name>
</gene>
<feature type="binding site" evidence="12">
    <location>
        <position position="471"/>
    </location>
    <ligand>
        <name>Zn(2+)</name>
        <dbReference type="ChEBI" id="CHEBI:29105"/>
        <label>2</label>
    </ligand>
</feature>
<dbReference type="PANTHER" id="PTHR30580:SF0">
    <property type="entry name" value="PRIMOSOMAL PROTEIN N"/>
    <property type="match status" value="1"/>
</dbReference>
<dbReference type="GO" id="GO:1990077">
    <property type="term" value="C:primosome complex"/>
    <property type="evidence" value="ECO:0007669"/>
    <property type="project" value="UniProtKB-UniRule"/>
</dbReference>
<dbReference type="GO" id="GO:0003677">
    <property type="term" value="F:DNA binding"/>
    <property type="evidence" value="ECO:0007669"/>
    <property type="project" value="UniProtKB-UniRule"/>
</dbReference>
<evidence type="ECO:0000256" key="8">
    <source>
        <dbReference type="ARBA" id="ARBA00022840"/>
    </source>
</evidence>
<reference evidence="15 16" key="1">
    <citation type="submission" date="2015-04" db="EMBL/GenBank/DDBJ databases">
        <title>Draft genome sequence of bacteremic isolate Catabacter hongkongensis type strain HKU16T.</title>
        <authorList>
            <person name="Lau S.K."/>
            <person name="Teng J.L."/>
            <person name="Huang Y."/>
            <person name="Curreem S.O."/>
            <person name="Tsui S.K."/>
            <person name="Woo P.C."/>
        </authorList>
    </citation>
    <scope>NUCLEOTIDE SEQUENCE [LARGE SCALE GENOMIC DNA]</scope>
    <source>
        <strain evidence="15 16">HKU16</strain>
    </source>
</reference>
<dbReference type="Pfam" id="PF17764">
    <property type="entry name" value="PriA_3primeBD"/>
    <property type="match status" value="1"/>
</dbReference>
<feature type="binding site" evidence="12">
    <location>
        <position position="453"/>
    </location>
    <ligand>
        <name>Zn(2+)</name>
        <dbReference type="ChEBI" id="CHEBI:29105"/>
        <label>2</label>
    </ligand>
</feature>
<sequence>MYANVIVDISHTQVDKVFEYRIPEQMNIMPGMRVAVPFGKMGETEGVVIGLTETAEYPPEKIKHVLRPLDDFCALTQEQITLAEFIKEKYNVTLASALRFMLPAQVRGGRIAAKMQNQVKLELGGNALSEAEGALKKKDGAVKFPRQLEVIEHLKKYGDTPLSNLNASAVKSLEKKGVVKVVGVEVSRRPFEKQVERTPDFELTEKQKQVLDEILENENKRFLLHGVTGSGKTEIYIRVIRDCLAKGKTAILLVPEISLTPQTYQFLKRRFDEEIAVFHSGLSAGERFDEWMKVKRGQARIVLGARSAVFAPLEDIGAIIIDEEHETSYKADNYPKYTAHEIARKRCELQDAILILGSATPQVDTYYRAQQGEYKILKMPNRLFDLQLPAVEIVDMCDELKQGNRTAISGRLYDELERTLQVGKQAMLFLNRRGYSTFVMCRSCGYVVKCDSCDVTMTYHKSQDILKCHYCGRTKTPETTCPECGKPHLKYFGTGTQQIEEQVKQLFPQARILRMDLDTMATKDAHLRLFEKFAAHEADILLGTQMITKGFDFKDVTLSAVLAADTMLNIPDFRSAERTFCHITQIAGRAGRKEPGTVILQTYNPMHYAIQYAKYHDYEGFYREEIAMREMAKLPPFSIYLQIQFSGEKETLVISAVKDFIHQLKTVLLPHKNDIISIRASESAIKRIKNMERYQILIHLKNDDKKMIDEIFKTFNRMKYEGVLTGIDINPANMA</sequence>
<dbReference type="InterPro" id="IPR005259">
    <property type="entry name" value="PriA"/>
</dbReference>
<keyword evidence="6 12" id="KW-0347">Helicase</keyword>
<dbReference type="AlphaFoldDB" id="A0A0M2NJX0"/>
<dbReference type="Gene3D" id="3.40.1440.60">
    <property type="entry name" value="PriA, 3(prime) DNA-binding domain"/>
    <property type="match status" value="1"/>
</dbReference>
<dbReference type="GO" id="GO:0006310">
    <property type="term" value="P:DNA recombination"/>
    <property type="evidence" value="ECO:0007669"/>
    <property type="project" value="InterPro"/>
</dbReference>
<dbReference type="InterPro" id="IPR014001">
    <property type="entry name" value="Helicase_ATP-bd"/>
</dbReference>
<evidence type="ECO:0000256" key="6">
    <source>
        <dbReference type="ARBA" id="ARBA00022806"/>
    </source>
</evidence>
<comment type="similarity">
    <text evidence="12">Belongs to the helicase family. PriA subfamily.</text>
</comment>
<keyword evidence="8 12" id="KW-0067">ATP-binding</keyword>
<feature type="binding site" evidence="12">
    <location>
        <position position="481"/>
    </location>
    <ligand>
        <name>Zn(2+)</name>
        <dbReference type="ChEBI" id="CHEBI:29105"/>
        <label>1</label>
    </ligand>
</feature>
<dbReference type="GO" id="GO:0006302">
    <property type="term" value="P:double-strand break repair"/>
    <property type="evidence" value="ECO:0007669"/>
    <property type="project" value="InterPro"/>
</dbReference>
<dbReference type="FunFam" id="3.40.50.300:FF:000489">
    <property type="entry name" value="Primosome assembly protein PriA"/>
    <property type="match status" value="1"/>
</dbReference>
<keyword evidence="5 12" id="KW-0378">Hydrolase</keyword>
<protein>
    <recommendedName>
        <fullName evidence="12">Replication restart protein PriA</fullName>
    </recommendedName>
    <alternativeName>
        <fullName evidence="12">ATP-dependent DNA helicase PriA</fullName>
        <ecNumber evidence="12">5.6.2.4</ecNumber>
    </alternativeName>
    <alternativeName>
        <fullName evidence="12">DNA 3'-5' helicase PriA</fullName>
    </alternativeName>
</protein>
<feature type="binding site" evidence="12">
    <location>
        <position position="468"/>
    </location>
    <ligand>
        <name>Zn(2+)</name>
        <dbReference type="ChEBI" id="CHEBI:29105"/>
        <label>2</label>
    </ligand>
</feature>
<evidence type="ECO:0000256" key="9">
    <source>
        <dbReference type="ARBA" id="ARBA00023125"/>
    </source>
</evidence>
<dbReference type="GO" id="GO:0043138">
    <property type="term" value="F:3'-5' DNA helicase activity"/>
    <property type="evidence" value="ECO:0007669"/>
    <property type="project" value="UniProtKB-EC"/>
</dbReference>
<evidence type="ECO:0000313" key="15">
    <source>
        <dbReference type="EMBL" id="KKI51261.1"/>
    </source>
</evidence>
<dbReference type="InterPro" id="IPR001650">
    <property type="entry name" value="Helicase_C-like"/>
</dbReference>
<keyword evidence="9 12" id="KW-0238">DNA-binding</keyword>
<dbReference type="EC" id="5.6.2.4" evidence="12"/>
<keyword evidence="2 12" id="KW-0235">DNA replication</keyword>
<dbReference type="GO" id="GO:0016887">
    <property type="term" value="F:ATP hydrolysis activity"/>
    <property type="evidence" value="ECO:0007669"/>
    <property type="project" value="RHEA"/>
</dbReference>
<keyword evidence="10 12" id="KW-0413">Isomerase</keyword>
<evidence type="ECO:0000256" key="12">
    <source>
        <dbReference type="HAMAP-Rule" id="MF_00983"/>
    </source>
</evidence>
<keyword evidence="16" id="KW-1185">Reference proteome</keyword>
<evidence type="ECO:0000256" key="1">
    <source>
        <dbReference type="ARBA" id="ARBA00022515"/>
    </source>
</evidence>
<dbReference type="GO" id="GO:0005524">
    <property type="term" value="F:ATP binding"/>
    <property type="evidence" value="ECO:0007669"/>
    <property type="project" value="UniProtKB-UniRule"/>
</dbReference>
<feature type="binding site" evidence="12">
    <location>
        <position position="441"/>
    </location>
    <ligand>
        <name>Zn(2+)</name>
        <dbReference type="ChEBI" id="CHEBI:29105"/>
        <label>1</label>
    </ligand>
</feature>
<dbReference type="STRING" id="270498.CHK_1049"/>
<dbReference type="InterPro" id="IPR042115">
    <property type="entry name" value="PriA_3primeBD_sf"/>
</dbReference>
<dbReference type="GO" id="GO:0006269">
    <property type="term" value="P:DNA replication, synthesis of primer"/>
    <property type="evidence" value="ECO:0007669"/>
    <property type="project" value="UniProtKB-KW"/>
</dbReference>
<evidence type="ECO:0000259" key="13">
    <source>
        <dbReference type="PROSITE" id="PS51192"/>
    </source>
</evidence>
<feature type="binding site" evidence="12">
    <location>
        <position position="450"/>
    </location>
    <ligand>
        <name>Zn(2+)</name>
        <dbReference type="ChEBI" id="CHEBI:29105"/>
        <label>2</label>
    </ligand>
</feature>
<comment type="subunit">
    <text evidence="12">Component of the replication restart primosome.</text>
</comment>
<dbReference type="HAMAP" id="MF_00983">
    <property type="entry name" value="PriA"/>
    <property type="match status" value="1"/>
</dbReference>
<dbReference type="InterPro" id="IPR040498">
    <property type="entry name" value="PriA_CRR"/>
</dbReference>
<comment type="function">
    <text evidence="12">Initiates the restart of stalled replication forks, which reloads the replicative helicase on sites other than the origin of replication. Recognizes and binds to abandoned replication forks and remodels them to uncover a helicase loading site. Promotes assembly of the primosome at these replication forks.</text>
</comment>
<dbReference type="Proteomes" id="UP000034076">
    <property type="component" value="Unassembled WGS sequence"/>
</dbReference>
<evidence type="ECO:0000256" key="4">
    <source>
        <dbReference type="ARBA" id="ARBA00022741"/>
    </source>
</evidence>
<dbReference type="Pfam" id="PF18319">
    <property type="entry name" value="Zn_ribbon_PriA"/>
    <property type="match status" value="1"/>
</dbReference>
<dbReference type="PROSITE" id="PS51194">
    <property type="entry name" value="HELICASE_CTER"/>
    <property type="match status" value="1"/>
</dbReference>
<proteinExistence type="inferred from homology"/>
<keyword evidence="3 12" id="KW-0479">Metal-binding</keyword>
<evidence type="ECO:0000256" key="7">
    <source>
        <dbReference type="ARBA" id="ARBA00022833"/>
    </source>
</evidence>
<evidence type="ECO:0000256" key="3">
    <source>
        <dbReference type="ARBA" id="ARBA00022723"/>
    </source>
</evidence>
<keyword evidence="1 12" id="KW-0639">Primosome</keyword>
<dbReference type="GO" id="GO:0008270">
    <property type="term" value="F:zinc ion binding"/>
    <property type="evidence" value="ECO:0007669"/>
    <property type="project" value="UniProtKB-UniRule"/>
</dbReference>
<organism evidence="15 16">
    <name type="scientific">Christensenella hongkongensis</name>
    <dbReference type="NCBI Taxonomy" id="270498"/>
    <lineage>
        <taxon>Bacteria</taxon>
        <taxon>Bacillati</taxon>
        <taxon>Bacillota</taxon>
        <taxon>Clostridia</taxon>
        <taxon>Christensenellales</taxon>
        <taxon>Christensenellaceae</taxon>
        <taxon>Christensenella</taxon>
    </lineage>
</organism>
<evidence type="ECO:0000256" key="10">
    <source>
        <dbReference type="ARBA" id="ARBA00023235"/>
    </source>
</evidence>
<dbReference type="Pfam" id="PF18074">
    <property type="entry name" value="PriA_C"/>
    <property type="match status" value="1"/>
</dbReference>
<evidence type="ECO:0000256" key="5">
    <source>
        <dbReference type="ARBA" id="ARBA00022801"/>
    </source>
</evidence>
<dbReference type="CDD" id="cd17929">
    <property type="entry name" value="DEXHc_priA"/>
    <property type="match status" value="1"/>
</dbReference>
<comment type="caution">
    <text evidence="15">The sequence shown here is derived from an EMBL/GenBank/DDBJ whole genome shotgun (WGS) entry which is preliminary data.</text>
</comment>
<feature type="binding site" evidence="12">
    <location>
        <position position="444"/>
    </location>
    <ligand>
        <name>Zn(2+)</name>
        <dbReference type="ChEBI" id="CHEBI:29105"/>
        <label>1</label>
    </ligand>
</feature>
<dbReference type="InterPro" id="IPR011545">
    <property type="entry name" value="DEAD/DEAH_box_helicase_dom"/>
</dbReference>
<dbReference type="InterPro" id="IPR041222">
    <property type="entry name" value="PriA_3primeBD"/>
</dbReference>
<dbReference type="EMBL" id="LAYJ01000078">
    <property type="protein sequence ID" value="KKI51261.1"/>
    <property type="molecule type" value="Genomic_DNA"/>
</dbReference>
<dbReference type="CDD" id="cd18804">
    <property type="entry name" value="SF2_C_priA"/>
    <property type="match status" value="1"/>
</dbReference>
<feature type="domain" description="Helicase C-terminal" evidence="14">
    <location>
        <begin position="476"/>
        <end position="634"/>
    </location>
</feature>
<dbReference type="PANTHER" id="PTHR30580">
    <property type="entry name" value="PRIMOSOMAL PROTEIN N"/>
    <property type="match status" value="1"/>
</dbReference>
<dbReference type="Gene3D" id="3.40.50.300">
    <property type="entry name" value="P-loop containing nucleotide triphosphate hydrolases"/>
    <property type="match status" value="2"/>
</dbReference>
<dbReference type="SMART" id="SM00487">
    <property type="entry name" value="DEXDc"/>
    <property type="match status" value="1"/>
</dbReference>
<keyword evidence="7 12" id="KW-0862">Zinc</keyword>
<dbReference type="PROSITE" id="PS51192">
    <property type="entry name" value="HELICASE_ATP_BIND_1"/>
    <property type="match status" value="1"/>
</dbReference>
<comment type="cofactor">
    <cofactor evidence="12">
        <name>Zn(2+)</name>
        <dbReference type="ChEBI" id="CHEBI:29105"/>
    </cofactor>
    <text evidence="12">Binds 2 zinc ions per subunit.</text>
</comment>
<evidence type="ECO:0000259" key="14">
    <source>
        <dbReference type="PROSITE" id="PS51194"/>
    </source>
</evidence>
<dbReference type="Pfam" id="PF00270">
    <property type="entry name" value="DEAD"/>
    <property type="match status" value="1"/>
</dbReference>
<dbReference type="NCBIfam" id="TIGR00595">
    <property type="entry name" value="priA"/>
    <property type="match status" value="1"/>
</dbReference>
<dbReference type="PATRIC" id="fig|270498.16.peg.6"/>
<dbReference type="RefSeq" id="WP_046442964.1">
    <property type="nucleotide sequence ID" value="NZ_JAXDTA010000078.1"/>
</dbReference>
<evidence type="ECO:0000256" key="11">
    <source>
        <dbReference type="ARBA" id="ARBA00048988"/>
    </source>
</evidence>
<evidence type="ECO:0000256" key="2">
    <source>
        <dbReference type="ARBA" id="ARBA00022705"/>
    </source>
</evidence>
<dbReference type="InterPro" id="IPR027417">
    <property type="entry name" value="P-loop_NTPase"/>
</dbReference>
<feature type="domain" description="Helicase ATP-binding" evidence="13">
    <location>
        <begin position="213"/>
        <end position="379"/>
    </location>
</feature>
<dbReference type="OrthoDB" id="9759544at2"/>
<feature type="binding site" evidence="12">
    <location>
        <position position="484"/>
    </location>
    <ligand>
        <name>Zn(2+)</name>
        <dbReference type="ChEBI" id="CHEBI:29105"/>
        <label>1</label>
    </ligand>
</feature>